<accession>A0A0V0R3N0</accession>
<name>A0A0V0R3N0_PSEPJ</name>
<keyword evidence="3" id="KW-1185">Reference proteome</keyword>
<evidence type="ECO:0000313" key="3">
    <source>
        <dbReference type="Proteomes" id="UP000054937"/>
    </source>
</evidence>
<dbReference type="EMBL" id="LDAU01000054">
    <property type="protein sequence ID" value="KRX09110.1"/>
    <property type="molecule type" value="Genomic_DNA"/>
</dbReference>
<sequence>MLRGISYKESENIIKLMGDINENLLKIEDNTYKILQFSEKDQIYNGENYNILGVQIVEEESDFQIQQFDNLNLHKNWTQIQQEEKKIQKKKKREKLIEFVQILTFIQEIAALGDLFSDIFLLVKLMQSNKPGWATTLTICLLSPYLIMYAPIVTYLFQINAFKGLNGSENDIEFYDRFNIEQLENEYKEQKQIINYDEISLNLCCGYKNKFDYLFQNMTFQKLSKQIIDLPKQEKYQNIKFQLKLTKNLNHIKLHDFLYFLQNACLKNKIQYNFQKMNMLQILLNDNSSKLHNQFSVQFIYDNVLKVIKNYDILGSFLLFILVGFLEKETKNHFKLPEILAQFKYVLYQIEYIKHKKIDYQIFSNIPLIQEKIKNSEKKIFTLNFKELGNSDLKLMQQLLLNFKNLTLKFINTESVSISKRKLIFVEDEQQKNEQKLFYYKESTNVDNILINLVKLLDFIIKKRPLNKIIIEMGLEFFSLEEIQLYFSQLKQIGKEDITQQYAYFENILVIKQQTGYIEIQDCRCEKDYQIFTFYVDYILQQAYLKDIKLYLNEENINYLLLRFEIIQEQIKNQKLNKNISYLQEQYKQFQQFFSQISVLNIVKQDQKYEDPDFTIFDKIRAVQFIKYYRQSVTQLLQQIFLTFEFQNVTIKINDNEFEVQKGKIQKIQIGQKKQQENNLTFMSQEQMHEKKKKKQDPSLKVYNKYQQYVDKNIKQLESECLNKGYDILIFCLENFKVQENLKIEIYLQCDFEFVENTVFDTIKL</sequence>
<gene>
    <name evidence="2" type="ORF">PPERSA_08826</name>
</gene>
<evidence type="ECO:0000256" key="1">
    <source>
        <dbReference type="SAM" id="Phobius"/>
    </source>
</evidence>
<evidence type="ECO:0000313" key="2">
    <source>
        <dbReference type="EMBL" id="KRX09110.1"/>
    </source>
</evidence>
<keyword evidence="1" id="KW-0472">Membrane</keyword>
<reference evidence="2 3" key="1">
    <citation type="journal article" date="2015" name="Sci. Rep.">
        <title>Genome of the facultative scuticociliatosis pathogen Pseudocohnilembus persalinus provides insight into its virulence through horizontal gene transfer.</title>
        <authorList>
            <person name="Xiong J."/>
            <person name="Wang G."/>
            <person name="Cheng J."/>
            <person name="Tian M."/>
            <person name="Pan X."/>
            <person name="Warren A."/>
            <person name="Jiang C."/>
            <person name="Yuan D."/>
            <person name="Miao W."/>
        </authorList>
    </citation>
    <scope>NUCLEOTIDE SEQUENCE [LARGE SCALE GENOMIC DNA]</scope>
    <source>
        <strain evidence="2">36N120E</strain>
    </source>
</reference>
<feature type="transmembrane region" description="Helical" evidence="1">
    <location>
        <begin position="133"/>
        <end position="157"/>
    </location>
</feature>
<comment type="caution">
    <text evidence="2">The sequence shown here is derived from an EMBL/GenBank/DDBJ whole genome shotgun (WGS) entry which is preliminary data.</text>
</comment>
<dbReference type="InParanoid" id="A0A0V0R3N0"/>
<keyword evidence="1" id="KW-0812">Transmembrane</keyword>
<organism evidence="2 3">
    <name type="scientific">Pseudocohnilembus persalinus</name>
    <name type="common">Ciliate</name>
    <dbReference type="NCBI Taxonomy" id="266149"/>
    <lineage>
        <taxon>Eukaryota</taxon>
        <taxon>Sar</taxon>
        <taxon>Alveolata</taxon>
        <taxon>Ciliophora</taxon>
        <taxon>Intramacronucleata</taxon>
        <taxon>Oligohymenophorea</taxon>
        <taxon>Scuticociliatia</taxon>
        <taxon>Philasterida</taxon>
        <taxon>Pseudocohnilembidae</taxon>
        <taxon>Pseudocohnilembus</taxon>
    </lineage>
</organism>
<keyword evidence="1" id="KW-1133">Transmembrane helix</keyword>
<dbReference type="Proteomes" id="UP000054937">
    <property type="component" value="Unassembled WGS sequence"/>
</dbReference>
<protein>
    <submittedName>
        <fullName evidence="2">Uncharacterized protein</fullName>
    </submittedName>
</protein>
<dbReference type="AlphaFoldDB" id="A0A0V0R3N0"/>
<proteinExistence type="predicted"/>